<evidence type="ECO:0000313" key="2">
    <source>
        <dbReference type="EMBL" id="HIP75091.1"/>
    </source>
</evidence>
<dbReference type="GO" id="GO:0016798">
    <property type="term" value="F:hydrolase activity, acting on glycosyl bonds"/>
    <property type="evidence" value="ECO:0007669"/>
    <property type="project" value="UniProtKB-KW"/>
</dbReference>
<name>A0A832ZA07_9EURY</name>
<organism evidence="2 3">
    <name type="scientific">Thermococcus paralvinellae</name>
    <dbReference type="NCBI Taxonomy" id="582419"/>
    <lineage>
        <taxon>Archaea</taxon>
        <taxon>Methanobacteriati</taxon>
        <taxon>Methanobacteriota</taxon>
        <taxon>Thermococci</taxon>
        <taxon>Thermococcales</taxon>
        <taxon>Thermococcaceae</taxon>
        <taxon>Thermococcus</taxon>
    </lineage>
</organism>
<dbReference type="Proteomes" id="UP000649326">
    <property type="component" value="Unassembled WGS sequence"/>
</dbReference>
<dbReference type="AlphaFoldDB" id="A0A832ZA07"/>
<evidence type="ECO:0000313" key="3">
    <source>
        <dbReference type="Proteomes" id="UP000649326"/>
    </source>
</evidence>
<dbReference type="EMBL" id="DQUG01000121">
    <property type="protein sequence ID" value="HIP75091.1"/>
    <property type="molecule type" value="Genomic_DNA"/>
</dbReference>
<dbReference type="InterPro" id="IPR014756">
    <property type="entry name" value="Ig_E-set"/>
</dbReference>
<dbReference type="Pfam" id="PF16561">
    <property type="entry name" value="AMPK1_CBM"/>
    <property type="match status" value="1"/>
</dbReference>
<dbReference type="InterPro" id="IPR032640">
    <property type="entry name" value="AMPK1_CBM"/>
</dbReference>
<dbReference type="InterPro" id="IPR013783">
    <property type="entry name" value="Ig-like_fold"/>
</dbReference>
<dbReference type="Gene3D" id="2.60.40.10">
    <property type="entry name" value="Immunoglobulins"/>
    <property type="match status" value="1"/>
</dbReference>
<feature type="non-terminal residue" evidence="2">
    <location>
        <position position="75"/>
    </location>
</feature>
<protein>
    <submittedName>
        <fullName evidence="2">Alpha-glycosidase</fullName>
    </submittedName>
</protein>
<feature type="domain" description="AMP-activated protein kinase glycogen-binding" evidence="1">
    <location>
        <begin position="20"/>
        <end position="74"/>
    </location>
</feature>
<keyword evidence="2" id="KW-0326">Glycosidase</keyword>
<proteinExistence type="predicted"/>
<accession>A0A832ZA07</accession>
<gene>
    <name evidence="2" type="ORF">EYH13_02885</name>
</gene>
<evidence type="ECO:0000259" key="1">
    <source>
        <dbReference type="Pfam" id="PF16561"/>
    </source>
</evidence>
<sequence length="75" mass="8839">MYKIFGFKNDKYLGKVAEVEFSMLKRGSYAYLLGNFNAFNEGSFRMREKGDRWSIKIELPEGVWYYAFSIDGNLM</sequence>
<keyword evidence="2" id="KW-0378">Hydrolase</keyword>
<reference evidence="2" key="1">
    <citation type="journal article" date="2020" name="ISME J.">
        <title>Gammaproteobacteria mediating utilization of methyl-, sulfur- and petroleum organic compounds in deep ocean hydrothermal plumes.</title>
        <authorList>
            <person name="Zhou Z."/>
            <person name="Liu Y."/>
            <person name="Pan J."/>
            <person name="Cron B.R."/>
            <person name="Toner B.M."/>
            <person name="Anantharaman K."/>
            <person name="Breier J.A."/>
            <person name="Dick G.J."/>
            <person name="Li M."/>
        </authorList>
    </citation>
    <scope>NUCLEOTIDE SEQUENCE</scope>
    <source>
        <strain evidence="2">SZUA-1451</strain>
    </source>
</reference>
<dbReference type="SUPFAM" id="SSF81296">
    <property type="entry name" value="E set domains"/>
    <property type="match status" value="1"/>
</dbReference>
<comment type="caution">
    <text evidence="2">The sequence shown here is derived from an EMBL/GenBank/DDBJ whole genome shotgun (WGS) entry which is preliminary data.</text>
</comment>